<feature type="compositionally biased region" description="Low complexity" evidence="2">
    <location>
        <begin position="165"/>
        <end position="192"/>
    </location>
</feature>
<keyword evidence="1" id="KW-0238">DNA-binding</keyword>
<feature type="region of interest" description="Disordered" evidence="2">
    <location>
        <begin position="20"/>
        <end position="140"/>
    </location>
</feature>
<dbReference type="InterPro" id="IPR031657">
    <property type="entry name" value="REPA_OB_2"/>
</dbReference>
<evidence type="ECO:0000313" key="4">
    <source>
        <dbReference type="EMBL" id="KAG0282924.1"/>
    </source>
</evidence>
<feature type="domain" description="Replication protein A OB" evidence="3">
    <location>
        <begin position="301"/>
        <end position="397"/>
    </location>
</feature>
<feature type="compositionally biased region" description="Basic residues" evidence="2">
    <location>
        <begin position="103"/>
        <end position="118"/>
    </location>
</feature>
<name>A0ABQ7JPZ2_9FUNG</name>
<feature type="region of interest" description="Disordered" evidence="2">
    <location>
        <begin position="158"/>
        <end position="192"/>
    </location>
</feature>
<organism evidence="4 5">
    <name type="scientific">Linnemannia gamsii</name>
    <dbReference type="NCBI Taxonomy" id="64522"/>
    <lineage>
        <taxon>Eukaryota</taxon>
        <taxon>Fungi</taxon>
        <taxon>Fungi incertae sedis</taxon>
        <taxon>Mucoromycota</taxon>
        <taxon>Mortierellomycotina</taxon>
        <taxon>Mortierellomycetes</taxon>
        <taxon>Mortierellales</taxon>
        <taxon>Mortierellaceae</taxon>
        <taxon>Linnemannia</taxon>
    </lineage>
</organism>
<feature type="compositionally biased region" description="Polar residues" evidence="2">
    <location>
        <begin position="33"/>
        <end position="47"/>
    </location>
</feature>
<gene>
    <name evidence="4" type="ORF">BGZ96_012708</name>
</gene>
<dbReference type="SUPFAM" id="SSF50249">
    <property type="entry name" value="Nucleic acid-binding proteins"/>
    <property type="match status" value="1"/>
</dbReference>
<keyword evidence="5" id="KW-1185">Reference proteome</keyword>
<evidence type="ECO:0000259" key="3">
    <source>
        <dbReference type="Pfam" id="PF16900"/>
    </source>
</evidence>
<dbReference type="Proteomes" id="UP001194696">
    <property type="component" value="Unassembled WGS sequence"/>
</dbReference>
<feature type="compositionally biased region" description="Acidic residues" evidence="2">
    <location>
        <begin position="125"/>
        <end position="139"/>
    </location>
</feature>
<evidence type="ECO:0000256" key="1">
    <source>
        <dbReference type="ARBA" id="ARBA00023125"/>
    </source>
</evidence>
<reference evidence="4 5" key="1">
    <citation type="journal article" date="2020" name="Fungal Divers.">
        <title>Resolving the Mortierellaceae phylogeny through synthesis of multi-gene phylogenetics and phylogenomics.</title>
        <authorList>
            <person name="Vandepol N."/>
            <person name="Liber J."/>
            <person name="Desiro A."/>
            <person name="Na H."/>
            <person name="Kennedy M."/>
            <person name="Barry K."/>
            <person name="Grigoriev I.V."/>
            <person name="Miller A.N."/>
            <person name="O'Donnell K."/>
            <person name="Stajich J.E."/>
            <person name="Bonito G."/>
        </authorList>
    </citation>
    <scope>NUCLEOTIDE SEQUENCE [LARGE SCALE GENOMIC DNA]</scope>
    <source>
        <strain evidence="4 5">AD045</strain>
    </source>
</reference>
<protein>
    <recommendedName>
        <fullName evidence="3">Replication protein A OB domain-containing protein</fullName>
    </recommendedName>
</protein>
<proteinExistence type="predicted"/>
<feature type="region of interest" description="Disordered" evidence="2">
    <location>
        <begin position="460"/>
        <end position="488"/>
    </location>
</feature>
<sequence length="852" mass="94415">MARSISDIIPDDVSTQMAMEGINQYRSTDHYRTSSGSGKPTRPSTPYQDCVRIISQPHPTVTATPSTTVSSSNSQEYPNKRRSGVFSPFKPLFPPPPMVEKKSPKRKSTPKKSTPKKHQLQEFSIVDDTDPIEDGDSDGDWQVFWEAGKKDVVEGNEAKRYRTAVSPSTTPSRPVPKSTTTRSALKPPEPLGPKLLQISREEIQQKDPNVTATKTVRRAVSVQGSIPLVLPTPVQKPTPLQQPKLGRLPTSVQITVPVRPPTTVQKLNPTQQPAPAVASPAPHTFPLEPRVISFSSKLTPIKDLSPNEPQKKYHIMGLIQLISPVQDGVRGFGGKATSRAGLTICDKGSIHLNITLWGDKGKWIESCNVGDVVLLTDLMAKEYTRKTVASTRWSSMMCRMDGTTLDKYRGDSVIEGHLAALAKMRETLGHHLLDRTKGIAQDPSLYQTLNASLFLPLGENASADLPTEPDSDIDTDERMGQEKSVDGSKYEPVVKIEPEGDMDIAIKIEPEDEVMSRLKVERETEMLSKVKVEPGIANGGVVGTKSLRKPEVASGPTRGHTIRGVVVYHMLKVDTDESKGWEIGVVTTTKNQLIKVQTCSDTSWIDTLRPLRYMEFYGQWSQENGVLRIDDSSREPVVLKEKGPDIPTSAKRFESVKKIIDSRFMGIASVDGYIDGVTFPDHVMDQFWAKDSVFSIPLIVCSNCNMKMEPLREDMSKFICVDCQSDYAKKEASRAKWCYNDFHFWLEDKPTLGGTNQAETIRASCKGDVGQQVFPTIPAAEWSESIEKYTECRQKWITWMEMLAGKGGGATGSSSQQAALDARRRRVRVEVGVGKRQMGQAVHVKYLHPMTA</sequence>
<dbReference type="InterPro" id="IPR012340">
    <property type="entry name" value="NA-bd_OB-fold"/>
</dbReference>
<evidence type="ECO:0000256" key="2">
    <source>
        <dbReference type="SAM" id="MobiDB-lite"/>
    </source>
</evidence>
<feature type="compositionally biased region" description="Basic and acidic residues" evidence="2">
    <location>
        <begin position="476"/>
        <end position="488"/>
    </location>
</feature>
<evidence type="ECO:0000313" key="5">
    <source>
        <dbReference type="Proteomes" id="UP001194696"/>
    </source>
</evidence>
<dbReference type="EMBL" id="JAAAIM010000980">
    <property type="protein sequence ID" value="KAG0282924.1"/>
    <property type="molecule type" value="Genomic_DNA"/>
</dbReference>
<dbReference type="Gene3D" id="2.40.50.140">
    <property type="entry name" value="Nucleic acid-binding proteins"/>
    <property type="match status" value="1"/>
</dbReference>
<accession>A0ABQ7JPZ2</accession>
<feature type="compositionally biased region" description="Low complexity" evidence="2">
    <location>
        <begin position="59"/>
        <end position="74"/>
    </location>
</feature>
<comment type="caution">
    <text evidence="4">The sequence shown here is derived from an EMBL/GenBank/DDBJ whole genome shotgun (WGS) entry which is preliminary data.</text>
</comment>
<dbReference type="Pfam" id="PF16900">
    <property type="entry name" value="REPA_OB_2"/>
    <property type="match status" value="1"/>
</dbReference>